<dbReference type="EMBL" id="JAQQWK010000012">
    <property type="protein sequence ID" value="KAK8022424.1"/>
    <property type="molecule type" value="Genomic_DNA"/>
</dbReference>
<dbReference type="SUPFAM" id="SSF52540">
    <property type="entry name" value="P-loop containing nucleoside triphosphate hydrolases"/>
    <property type="match status" value="1"/>
</dbReference>
<dbReference type="Pfam" id="PF00931">
    <property type="entry name" value="NB-ARC"/>
    <property type="match status" value="1"/>
</dbReference>
<feature type="domain" description="NB-ARC" evidence="1">
    <location>
        <begin position="75"/>
        <end position="192"/>
    </location>
</feature>
<dbReference type="Pfam" id="PF13424">
    <property type="entry name" value="TPR_12"/>
    <property type="match status" value="1"/>
</dbReference>
<dbReference type="InterPro" id="IPR011990">
    <property type="entry name" value="TPR-like_helical_dom_sf"/>
</dbReference>
<gene>
    <name evidence="3" type="ORF">PG993_013191</name>
</gene>
<dbReference type="InterPro" id="IPR027417">
    <property type="entry name" value="P-loop_NTPase"/>
</dbReference>
<protein>
    <recommendedName>
        <fullName evidence="5">NB-ARC domain-containing protein</fullName>
    </recommendedName>
</protein>
<keyword evidence="4" id="KW-1185">Reference proteome</keyword>
<evidence type="ECO:0008006" key="5">
    <source>
        <dbReference type="Google" id="ProtNLM"/>
    </source>
</evidence>
<dbReference type="SMART" id="SM00028">
    <property type="entry name" value="TPR"/>
    <property type="match status" value="2"/>
</dbReference>
<name>A0ABR1RWX9_9PEZI</name>
<organism evidence="3 4">
    <name type="scientific">Apiospora rasikravindrae</name>
    <dbReference type="NCBI Taxonomy" id="990691"/>
    <lineage>
        <taxon>Eukaryota</taxon>
        <taxon>Fungi</taxon>
        <taxon>Dikarya</taxon>
        <taxon>Ascomycota</taxon>
        <taxon>Pezizomycotina</taxon>
        <taxon>Sordariomycetes</taxon>
        <taxon>Xylariomycetidae</taxon>
        <taxon>Amphisphaeriales</taxon>
        <taxon>Apiosporaceae</taxon>
        <taxon>Apiospora</taxon>
    </lineage>
</organism>
<dbReference type="PANTHER" id="PTHR35205:SF1">
    <property type="entry name" value="ZU5 DOMAIN-CONTAINING PROTEIN"/>
    <property type="match status" value="1"/>
</dbReference>
<dbReference type="PANTHER" id="PTHR35205">
    <property type="entry name" value="NB-ARC AND TPR DOMAIN PROTEIN"/>
    <property type="match status" value="1"/>
</dbReference>
<dbReference type="Proteomes" id="UP001444661">
    <property type="component" value="Unassembled WGS sequence"/>
</dbReference>
<dbReference type="SUPFAM" id="SSF48452">
    <property type="entry name" value="TPR-like"/>
    <property type="match status" value="1"/>
</dbReference>
<dbReference type="InterPro" id="IPR019734">
    <property type="entry name" value="TPR_rpt"/>
</dbReference>
<evidence type="ECO:0000313" key="3">
    <source>
        <dbReference type="EMBL" id="KAK8022424.1"/>
    </source>
</evidence>
<comment type="caution">
    <text evidence="3">The sequence shown here is derived from an EMBL/GenBank/DDBJ whole genome shotgun (WGS) entry which is preliminary data.</text>
</comment>
<dbReference type="InterPro" id="IPR056681">
    <property type="entry name" value="DUF7779"/>
</dbReference>
<reference evidence="3 4" key="1">
    <citation type="submission" date="2023-01" db="EMBL/GenBank/DDBJ databases">
        <title>Analysis of 21 Apiospora genomes using comparative genomics revels a genus with tremendous synthesis potential of carbohydrate active enzymes and secondary metabolites.</title>
        <authorList>
            <person name="Sorensen T."/>
        </authorList>
    </citation>
    <scope>NUCLEOTIDE SEQUENCE [LARGE SCALE GENOMIC DNA]</scope>
    <source>
        <strain evidence="3 4">CBS 33761</strain>
    </source>
</reference>
<evidence type="ECO:0000259" key="2">
    <source>
        <dbReference type="Pfam" id="PF25000"/>
    </source>
</evidence>
<dbReference type="Pfam" id="PF25000">
    <property type="entry name" value="DUF7779"/>
    <property type="match status" value="1"/>
</dbReference>
<accession>A0ABR1RWX9</accession>
<feature type="domain" description="DUF7779" evidence="2">
    <location>
        <begin position="290"/>
        <end position="376"/>
    </location>
</feature>
<evidence type="ECO:0000259" key="1">
    <source>
        <dbReference type="Pfam" id="PF00931"/>
    </source>
</evidence>
<sequence>MTLLQLAEALSRLGEPGLGTTENHFGSAMIRSDSVAKRRILMLPDTKTNRLFDRVDIYLQLDRLLTPDAVEFVLQSVALHGLAGVGKTSIASSYAEKKYRDHVYDVVLWVRGEKYASLRQSFTDIALRLKLPGAQSQSHDENQILVHDWLENADCRWLIVYDNVESAQTLRPFWPRATNRGRAIVTTRNHSLGFDPAESGIEITSWDTDTGAAYLLFLLKKRIGRDIDSEGISARSLSGRLSGHALAISQMAGLIYEGEYSIQEFMTIYMKSPQSVHSIGGLGSLWQFVFESLDENCLALLGIISFLEPDCIPPEVFKPDHEVELPSNLEFLRDQYIGAFRKLSIRALIKRDKDSGILTVHRLIQTQFRYFLDHERRQKAFNDTVTLLSLVLPKSDIEKGQLYDGWEKYNHYLQHVISLRDIFNEEFTRDTLIAPVKFCELLNDYQRYLYEKCDFEECERTCAVNRAAVSTLSSKKEMVDLECTILSHLSQVFEERGDFLKAIKICQQEIDLRLRESPQKKILLAYSTGNLGISYESANNFPKALECFKDARKWWEAHFAEKGEDRKYDASIIVYEARCMIGLGDFDVAKEMLDTAVAQAKEEVSLNFGTLSSAYYWQGTLSRSRGRFEDAETHFLEAQNAWLMGDQTRVHPFNASIMYNIGACCLDQGKVEASIKHIRDSMEVTEVYKRLLPIDHGRNLFKLSEAMGLGGVDKATDAATLKNQAEYYLRMQEPRITEMGNESTYSDLITISRR</sequence>
<proteinExistence type="predicted"/>
<evidence type="ECO:0000313" key="4">
    <source>
        <dbReference type="Proteomes" id="UP001444661"/>
    </source>
</evidence>
<dbReference type="Gene3D" id="1.25.40.10">
    <property type="entry name" value="Tetratricopeptide repeat domain"/>
    <property type="match status" value="2"/>
</dbReference>
<dbReference type="Gene3D" id="3.40.50.300">
    <property type="entry name" value="P-loop containing nucleotide triphosphate hydrolases"/>
    <property type="match status" value="1"/>
</dbReference>
<dbReference type="Pfam" id="PF13432">
    <property type="entry name" value="TPR_16"/>
    <property type="match status" value="1"/>
</dbReference>
<dbReference type="InterPro" id="IPR002182">
    <property type="entry name" value="NB-ARC"/>
</dbReference>